<keyword evidence="9" id="KW-0324">Glycolysis</keyword>
<evidence type="ECO:0000313" key="16">
    <source>
        <dbReference type="Proteomes" id="UP000054324"/>
    </source>
</evidence>
<dbReference type="GO" id="GO:0004340">
    <property type="term" value="F:glucokinase activity"/>
    <property type="evidence" value="ECO:0007669"/>
    <property type="project" value="TreeGrafter"/>
</dbReference>
<comment type="catalytic activity">
    <reaction evidence="10">
        <text>a D-hexose + ATP = a D-hexose 6-phosphate + ADP + H(+)</text>
        <dbReference type="Rhea" id="RHEA:22740"/>
        <dbReference type="ChEBI" id="CHEBI:4194"/>
        <dbReference type="ChEBI" id="CHEBI:15378"/>
        <dbReference type="ChEBI" id="CHEBI:30616"/>
        <dbReference type="ChEBI" id="CHEBI:229467"/>
        <dbReference type="ChEBI" id="CHEBI:456216"/>
        <dbReference type="EC" id="2.7.1.1"/>
    </reaction>
    <physiologicalReaction direction="left-to-right" evidence="10">
        <dbReference type="Rhea" id="RHEA:22741"/>
    </physiologicalReaction>
</comment>
<organism evidence="15 16">
    <name type="scientific">Opisthorchis viverrini</name>
    <name type="common">Southeast Asian liver fluke</name>
    <dbReference type="NCBI Taxonomy" id="6198"/>
    <lineage>
        <taxon>Eukaryota</taxon>
        <taxon>Metazoa</taxon>
        <taxon>Spiralia</taxon>
        <taxon>Lophotrochozoa</taxon>
        <taxon>Platyhelminthes</taxon>
        <taxon>Trematoda</taxon>
        <taxon>Digenea</taxon>
        <taxon>Opisthorchiida</taxon>
        <taxon>Opisthorchiata</taxon>
        <taxon>Opisthorchiidae</taxon>
        <taxon>Opisthorchis</taxon>
    </lineage>
</organism>
<dbReference type="Gene3D" id="3.40.367.20">
    <property type="match status" value="1"/>
</dbReference>
<proteinExistence type="inferred from homology"/>
<evidence type="ECO:0000256" key="12">
    <source>
        <dbReference type="ARBA" id="ARBA00048160"/>
    </source>
</evidence>
<feature type="non-terminal residue" evidence="15">
    <location>
        <position position="838"/>
    </location>
</feature>
<gene>
    <name evidence="15" type="ORF">T265_14585</name>
</gene>
<protein>
    <recommendedName>
        <fullName evidence="4">hexokinase</fullName>
        <ecNumber evidence="4">2.7.1.1</ecNumber>
    </recommendedName>
</protein>
<evidence type="ECO:0000256" key="5">
    <source>
        <dbReference type="ARBA" id="ARBA00022679"/>
    </source>
</evidence>
<dbReference type="InterPro" id="IPR022672">
    <property type="entry name" value="Hexokinase_N"/>
</dbReference>
<accession>A0A074ZK13</accession>
<sequence length="838" mass="95055">EIATSSHSSGKLACGTTQPGSLKHWISDRTVALLKSRRNIPAGPEHNPMRRSIRRQLKESLRSNREVWWTQKVKEMEEARKAGNARRLFQLIRATGPRKPPVSESIKHQNGTTISNKEERLDRWAEYFEQQMSWPPAGTHLQPTGEVEPWTVNVEPPTASEVYDCICSLKRHRAPGPDDLPPALFKDGGEVLSQRLSDLFACIWEKESVPDNWGESVIVPIFKKGARRSGVRQEGQLSPVLFNFASDEIMRRTLEGLQNPGVQIACEENLVDLECADDIVLMLEQAENAQVFLDELTKVIAFFDFHGEKGPENIMRIDAKKDLGIWVSSNLSFALHHEKSAQKAFAVLRMIRRTFSRITRMDFQILYGAYVRPLLEYADQVVYSGRTKDVTLIERVQRAATRMVAGLKSVDYETRLVTLDLFPLECRRLRGDLILTYALFEQSLANRSAVKSTFSTFIVVTAPRGCILWIWMDNNIRSIRSIKSLDLLNSTRREDESFLNLASEEVKKLCSPLLLETSKLEELMNKLNKELDVGLSTEDDKPKELKMLNTFVKELSSQRKLIPYYSENLLFFKYVAETIYDFLLMRKLHENSFDLAVSFNFPVELRSLSTAYLIQWTKEFACDSVVGRDVCALLQEALDNLGLDVKIQAIFNDTVGVLAACAAKDPECAIGLIVSTGMNCCYFEKATRINRPFAKFAEGGELIINTECGGFGSYGSMDQFITKYDKIVDESSVAPGKQILEKMVSTLYIGELARLAILEATEKKLLFNGQLPERLAVANSFTSQFLFDIDRDPPHIYMSTEVVLRERFKITCIRKMDMVNIRYICRALVTRSGNMVGA</sequence>
<evidence type="ECO:0000259" key="14">
    <source>
        <dbReference type="Pfam" id="PF03727"/>
    </source>
</evidence>
<dbReference type="CTD" id="20328751"/>
<comment type="similarity">
    <text evidence="3">Belongs to the hexokinase family.</text>
</comment>
<feature type="domain" description="Hexokinase C-terminal" evidence="14">
    <location>
        <begin position="670"/>
        <end position="838"/>
    </location>
</feature>
<dbReference type="GO" id="GO:0006006">
    <property type="term" value="P:glucose metabolic process"/>
    <property type="evidence" value="ECO:0007669"/>
    <property type="project" value="TreeGrafter"/>
</dbReference>
<dbReference type="GO" id="GO:0006096">
    <property type="term" value="P:glycolytic process"/>
    <property type="evidence" value="ECO:0007669"/>
    <property type="project" value="UniProtKB-UniPathway"/>
</dbReference>
<dbReference type="RefSeq" id="XP_009172580.1">
    <property type="nucleotide sequence ID" value="XM_009174316.1"/>
</dbReference>
<dbReference type="PROSITE" id="PS51748">
    <property type="entry name" value="HEXOKINASE_2"/>
    <property type="match status" value="1"/>
</dbReference>
<dbReference type="GeneID" id="20328751"/>
<keyword evidence="6" id="KW-0547">Nucleotide-binding</keyword>
<evidence type="ECO:0000259" key="13">
    <source>
        <dbReference type="Pfam" id="PF00349"/>
    </source>
</evidence>
<dbReference type="InterPro" id="IPR022673">
    <property type="entry name" value="Hexokinase_C"/>
</dbReference>
<evidence type="ECO:0000313" key="15">
    <source>
        <dbReference type="EMBL" id="KER23675.1"/>
    </source>
</evidence>
<dbReference type="OrthoDB" id="6242228at2759"/>
<dbReference type="STRING" id="6198.A0A074ZK13"/>
<feature type="non-terminal residue" evidence="15">
    <location>
        <position position="1"/>
    </location>
</feature>
<dbReference type="UniPathway" id="UPA00109">
    <property type="reaction ID" value="UER00180"/>
</dbReference>
<comment type="pathway">
    <text evidence="2">Carbohydrate metabolism; hexose metabolism.</text>
</comment>
<dbReference type="AlphaFoldDB" id="A0A074ZK13"/>
<dbReference type="GO" id="GO:0001678">
    <property type="term" value="P:intracellular glucose homeostasis"/>
    <property type="evidence" value="ECO:0007669"/>
    <property type="project" value="InterPro"/>
</dbReference>
<keyword evidence="16" id="KW-1185">Reference proteome</keyword>
<reference evidence="15 16" key="1">
    <citation type="submission" date="2013-11" db="EMBL/GenBank/DDBJ databases">
        <title>Opisthorchis viverrini - life in the bile duct.</title>
        <authorList>
            <person name="Young N.D."/>
            <person name="Nagarajan N."/>
            <person name="Lin S.J."/>
            <person name="Korhonen P.K."/>
            <person name="Jex A.R."/>
            <person name="Hall R.S."/>
            <person name="Safavi-Hemami H."/>
            <person name="Kaewkong W."/>
            <person name="Bertrand D."/>
            <person name="Gao S."/>
            <person name="Seet Q."/>
            <person name="Wongkham S."/>
            <person name="Teh B.T."/>
            <person name="Wongkham C."/>
            <person name="Intapan P.M."/>
            <person name="Maleewong W."/>
            <person name="Yang X."/>
            <person name="Hu M."/>
            <person name="Wang Z."/>
            <person name="Hofmann A."/>
            <person name="Sternberg P.W."/>
            <person name="Tan P."/>
            <person name="Wang J."/>
            <person name="Gasser R.B."/>
        </authorList>
    </citation>
    <scope>NUCLEOTIDE SEQUENCE [LARGE SCALE GENOMIC DNA]</scope>
</reference>
<dbReference type="UniPathway" id="UPA00242"/>
<evidence type="ECO:0000256" key="6">
    <source>
        <dbReference type="ARBA" id="ARBA00022741"/>
    </source>
</evidence>
<evidence type="ECO:0000256" key="8">
    <source>
        <dbReference type="ARBA" id="ARBA00022840"/>
    </source>
</evidence>
<dbReference type="GO" id="GO:0005739">
    <property type="term" value="C:mitochondrion"/>
    <property type="evidence" value="ECO:0007669"/>
    <property type="project" value="TreeGrafter"/>
</dbReference>
<dbReference type="GO" id="GO:0005524">
    <property type="term" value="F:ATP binding"/>
    <property type="evidence" value="ECO:0007669"/>
    <property type="project" value="UniProtKB-KW"/>
</dbReference>
<evidence type="ECO:0000256" key="3">
    <source>
        <dbReference type="ARBA" id="ARBA00009225"/>
    </source>
</evidence>
<keyword evidence="8" id="KW-0067">ATP-binding</keyword>
<dbReference type="SUPFAM" id="SSF53067">
    <property type="entry name" value="Actin-like ATPase domain"/>
    <property type="match status" value="2"/>
</dbReference>
<evidence type="ECO:0000256" key="11">
    <source>
        <dbReference type="ARBA" id="ARBA00047905"/>
    </source>
</evidence>
<dbReference type="InterPro" id="IPR043129">
    <property type="entry name" value="ATPase_NBD"/>
</dbReference>
<dbReference type="PANTHER" id="PTHR19443:SF16">
    <property type="entry name" value="HEXOKINASE TYPE 1-RELATED"/>
    <property type="match status" value="1"/>
</dbReference>
<keyword evidence="7" id="KW-0418">Kinase</keyword>
<dbReference type="Gene3D" id="3.30.420.40">
    <property type="match status" value="1"/>
</dbReference>
<evidence type="ECO:0000256" key="10">
    <source>
        <dbReference type="ARBA" id="ARBA00044613"/>
    </source>
</evidence>
<evidence type="ECO:0000256" key="7">
    <source>
        <dbReference type="ARBA" id="ARBA00022777"/>
    </source>
</evidence>
<dbReference type="KEGG" id="ovi:T265_14585"/>
<dbReference type="GO" id="GO:0005829">
    <property type="term" value="C:cytosol"/>
    <property type="evidence" value="ECO:0007669"/>
    <property type="project" value="TreeGrafter"/>
</dbReference>
<feature type="domain" description="Hexokinase N-terminal" evidence="13">
    <location>
        <begin position="571"/>
        <end position="662"/>
    </location>
</feature>
<dbReference type="EC" id="2.7.1.1" evidence="4"/>
<keyword evidence="5" id="KW-0808">Transferase</keyword>
<dbReference type="Proteomes" id="UP000054324">
    <property type="component" value="Unassembled WGS sequence"/>
</dbReference>
<evidence type="ECO:0000256" key="1">
    <source>
        <dbReference type="ARBA" id="ARBA00004888"/>
    </source>
</evidence>
<dbReference type="Pfam" id="PF00349">
    <property type="entry name" value="Hexokinase_1"/>
    <property type="match status" value="1"/>
</dbReference>
<dbReference type="EMBL" id="KL596840">
    <property type="protein sequence ID" value="KER23675.1"/>
    <property type="molecule type" value="Genomic_DNA"/>
</dbReference>
<comment type="catalytic activity">
    <reaction evidence="11">
        <text>D-fructose + ATP = D-fructose 6-phosphate + ADP + H(+)</text>
        <dbReference type="Rhea" id="RHEA:16125"/>
        <dbReference type="ChEBI" id="CHEBI:15378"/>
        <dbReference type="ChEBI" id="CHEBI:30616"/>
        <dbReference type="ChEBI" id="CHEBI:37721"/>
        <dbReference type="ChEBI" id="CHEBI:61527"/>
        <dbReference type="ChEBI" id="CHEBI:456216"/>
        <dbReference type="EC" id="2.7.1.1"/>
    </reaction>
    <physiologicalReaction direction="left-to-right" evidence="11">
        <dbReference type="Rhea" id="RHEA:16126"/>
    </physiologicalReaction>
</comment>
<dbReference type="Pfam" id="PF03727">
    <property type="entry name" value="Hexokinase_2"/>
    <property type="match status" value="1"/>
</dbReference>
<evidence type="ECO:0000256" key="9">
    <source>
        <dbReference type="ARBA" id="ARBA00023152"/>
    </source>
</evidence>
<dbReference type="GO" id="GO:0005536">
    <property type="term" value="F:D-glucose binding"/>
    <property type="evidence" value="ECO:0007669"/>
    <property type="project" value="InterPro"/>
</dbReference>
<name>A0A074ZK13_OPIVI</name>
<comment type="pathway">
    <text evidence="1">Carbohydrate degradation; glycolysis; D-glyceraldehyde 3-phosphate and glycerone phosphate from D-glucose: step 1/4.</text>
</comment>
<dbReference type="GO" id="GO:0008865">
    <property type="term" value="F:fructokinase activity"/>
    <property type="evidence" value="ECO:0007669"/>
    <property type="project" value="TreeGrafter"/>
</dbReference>
<evidence type="ECO:0000256" key="2">
    <source>
        <dbReference type="ARBA" id="ARBA00005028"/>
    </source>
</evidence>
<dbReference type="InterPro" id="IPR001312">
    <property type="entry name" value="Hexokinase"/>
</dbReference>
<evidence type="ECO:0000256" key="4">
    <source>
        <dbReference type="ARBA" id="ARBA00012324"/>
    </source>
</evidence>
<dbReference type="PANTHER" id="PTHR19443">
    <property type="entry name" value="HEXOKINASE"/>
    <property type="match status" value="1"/>
</dbReference>
<dbReference type="PRINTS" id="PR00475">
    <property type="entry name" value="HEXOKINASE"/>
</dbReference>
<comment type="catalytic activity">
    <reaction evidence="12">
        <text>D-glucose + ATP = D-glucose 6-phosphate + ADP + H(+)</text>
        <dbReference type="Rhea" id="RHEA:17825"/>
        <dbReference type="ChEBI" id="CHEBI:4167"/>
        <dbReference type="ChEBI" id="CHEBI:15378"/>
        <dbReference type="ChEBI" id="CHEBI:30616"/>
        <dbReference type="ChEBI" id="CHEBI:61548"/>
        <dbReference type="ChEBI" id="CHEBI:456216"/>
        <dbReference type="EC" id="2.7.1.1"/>
    </reaction>
    <physiologicalReaction direction="left-to-right" evidence="12">
        <dbReference type="Rhea" id="RHEA:17826"/>
    </physiologicalReaction>
</comment>